<dbReference type="PANTHER" id="PTHR35385">
    <property type="entry name" value="PROTEIN B, PUTATIVE-RELATED-RELATED"/>
    <property type="match status" value="1"/>
</dbReference>
<dbReference type="PANTHER" id="PTHR35385:SF2">
    <property type="entry name" value="PROTEIN B, PUTATIVE-RELATED"/>
    <property type="match status" value="1"/>
</dbReference>
<reference evidence="4" key="1">
    <citation type="submission" date="2015-02" db="EMBL/GenBank/DDBJ databases">
        <title>Genome sequencing for Strongylocentrotus purpuratus.</title>
        <authorList>
            <person name="Murali S."/>
            <person name="Liu Y."/>
            <person name="Vee V."/>
            <person name="English A."/>
            <person name="Wang M."/>
            <person name="Skinner E."/>
            <person name="Han Y."/>
            <person name="Muzny D.M."/>
            <person name="Worley K.C."/>
            <person name="Gibbs R.A."/>
        </authorList>
    </citation>
    <scope>NUCLEOTIDE SEQUENCE</scope>
</reference>
<accession>A0A7M7PNU5</accession>
<dbReference type="GeneID" id="115929281"/>
<evidence type="ECO:0000313" key="4">
    <source>
        <dbReference type="Proteomes" id="UP000007110"/>
    </source>
</evidence>
<evidence type="ECO:0000256" key="1">
    <source>
        <dbReference type="PROSITE-ProRule" id="PRU00325"/>
    </source>
</evidence>
<evidence type="ECO:0000313" key="3">
    <source>
        <dbReference type="EnsemblMetazoa" id="XP_030853841"/>
    </source>
</evidence>
<keyword evidence="4" id="KW-1185">Reference proteome</keyword>
<protein>
    <recommendedName>
        <fullName evidence="2">SWIM-type domain-containing protein</fullName>
    </recommendedName>
</protein>
<dbReference type="OMA" id="MIVAICT"/>
<dbReference type="KEGG" id="spu:115929281"/>
<dbReference type="OrthoDB" id="1902038at2759"/>
<dbReference type="AlphaFoldDB" id="A0A7M7PNU5"/>
<dbReference type="GO" id="GO:0008270">
    <property type="term" value="F:zinc ion binding"/>
    <property type="evidence" value="ECO:0007669"/>
    <property type="project" value="UniProtKB-KW"/>
</dbReference>
<sequence length="462" mass="51760">MGYKSASYKSERPRGTCGVYALDLVAQIIMIYERPPGVGCLQDYTSRLSLCCFLAGNVDRHGSRVFLLLTHSSSGGLPLGVIITSNEQERTIVEGLQLLQTICPAGAFGGNGNDGPAVFITDDCTAERKALHAVFPQSVLLLCSFHLLQAVWRWLWDSKHGIQKHHRQGLFFHVKNMVYAEDATAVEAAFESAISDPAVIRYPGYRAYINSLYERRQVWAQAFRIGLRIRANNTNNYAEAAMKVLKDSILQRSKAFNVPQLLDFILCRFEGFYQRRLLSVVNQRPLKWNIQTHNRSKISKDDISKTGESTYEVTSQSDRQCHYTIDMAVGVCTCHEGITGGACKHQEAIVTHFKVASSNFLPTSAKERELLLKIATGCNDNVPSGWMDPLQSVEPMAEDVAEPRLQETALVNGHGDMQDPQLARIDSLRVQRDFHNAFDRRLHGSSSSQCKYNTAYCKYVLL</sequence>
<dbReference type="PROSITE" id="PS50966">
    <property type="entry name" value="ZF_SWIM"/>
    <property type="match status" value="1"/>
</dbReference>
<dbReference type="Proteomes" id="UP000007110">
    <property type="component" value="Unassembled WGS sequence"/>
</dbReference>
<feature type="domain" description="SWIM-type" evidence="2">
    <location>
        <begin position="323"/>
        <end position="354"/>
    </location>
</feature>
<organism evidence="3 4">
    <name type="scientific">Strongylocentrotus purpuratus</name>
    <name type="common">Purple sea urchin</name>
    <dbReference type="NCBI Taxonomy" id="7668"/>
    <lineage>
        <taxon>Eukaryota</taxon>
        <taxon>Metazoa</taxon>
        <taxon>Echinodermata</taxon>
        <taxon>Eleutherozoa</taxon>
        <taxon>Echinozoa</taxon>
        <taxon>Echinoidea</taxon>
        <taxon>Euechinoidea</taxon>
        <taxon>Echinacea</taxon>
        <taxon>Camarodonta</taxon>
        <taxon>Echinidea</taxon>
        <taxon>Strongylocentrotidae</taxon>
        <taxon>Strongylocentrotus</taxon>
    </lineage>
</organism>
<keyword evidence="1" id="KW-0479">Metal-binding</keyword>
<reference evidence="3" key="2">
    <citation type="submission" date="2021-01" db="UniProtKB">
        <authorList>
            <consortium name="EnsemblMetazoa"/>
        </authorList>
    </citation>
    <scope>IDENTIFICATION</scope>
</reference>
<proteinExistence type="predicted"/>
<dbReference type="InterPro" id="IPR007527">
    <property type="entry name" value="Znf_SWIM"/>
</dbReference>
<keyword evidence="1" id="KW-0862">Zinc</keyword>
<dbReference type="InParanoid" id="A0A7M7PNU5"/>
<dbReference type="RefSeq" id="XP_030853841.1">
    <property type="nucleotide sequence ID" value="XM_030997981.1"/>
</dbReference>
<keyword evidence="1" id="KW-0863">Zinc-finger</keyword>
<dbReference type="EnsemblMetazoa" id="XM_030997981">
    <property type="protein sequence ID" value="XP_030853841"/>
    <property type="gene ID" value="LOC115929281"/>
</dbReference>
<evidence type="ECO:0000259" key="2">
    <source>
        <dbReference type="PROSITE" id="PS50966"/>
    </source>
</evidence>
<name>A0A7M7PNU5_STRPU</name>